<comment type="caution">
    <text evidence="1">The sequence shown here is derived from an EMBL/GenBank/DDBJ whole genome shotgun (WGS) entry which is preliminary data.</text>
</comment>
<proteinExistence type="predicted"/>
<gene>
    <name evidence="1" type="ORF">ACFPPB_20100</name>
</gene>
<feature type="non-terminal residue" evidence="1">
    <location>
        <position position="1"/>
    </location>
</feature>
<dbReference type="RefSeq" id="WP_377330411.1">
    <property type="nucleotide sequence ID" value="NZ_JBHSNG010000059.1"/>
</dbReference>
<evidence type="ECO:0000313" key="1">
    <source>
        <dbReference type="EMBL" id="MFC5583419.1"/>
    </source>
</evidence>
<accession>A0ABW0T3D9</accession>
<organism evidence="1 2">
    <name type="scientific">Rhodanobacter terrae</name>
    <dbReference type="NCBI Taxonomy" id="418647"/>
    <lineage>
        <taxon>Bacteria</taxon>
        <taxon>Pseudomonadati</taxon>
        <taxon>Pseudomonadota</taxon>
        <taxon>Gammaproteobacteria</taxon>
        <taxon>Lysobacterales</taxon>
        <taxon>Rhodanobacteraceae</taxon>
        <taxon>Rhodanobacter</taxon>
    </lineage>
</organism>
<evidence type="ECO:0000313" key="2">
    <source>
        <dbReference type="Proteomes" id="UP001596111"/>
    </source>
</evidence>
<protein>
    <submittedName>
        <fullName evidence="1">Uncharacterized protein</fullName>
    </submittedName>
</protein>
<reference evidence="2" key="1">
    <citation type="journal article" date="2019" name="Int. J. Syst. Evol. Microbiol.">
        <title>The Global Catalogue of Microorganisms (GCM) 10K type strain sequencing project: providing services to taxonomists for standard genome sequencing and annotation.</title>
        <authorList>
            <consortium name="The Broad Institute Genomics Platform"/>
            <consortium name="The Broad Institute Genome Sequencing Center for Infectious Disease"/>
            <person name="Wu L."/>
            <person name="Ma J."/>
        </authorList>
    </citation>
    <scope>NUCLEOTIDE SEQUENCE [LARGE SCALE GENOMIC DNA]</scope>
    <source>
        <strain evidence="2">CGMCC 1.13587</strain>
    </source>
</reference>
<dbReference type="Proteomes" id="UP001596111">
    <property type="component" value="Unassembled WGS sequence"/>
</dbReference>
<name>A0ABW0T3D9_9GAMM</name>
<keyword evidence="2" id="KW-1185">Reference proteome</keyword>
<dbReference type="EMBL" id="JBHSNG010000059">
    <property type="protein sequence ID" value="MFC5583419.1"/>
    <property type="molecule type" value="Genomic_DNA"/>
</dbReference>
<sequence length="76" mass="8644">PRQSLSVGLNVQICTESNCRGRRDRRFGRPFVNTEFFNRIGHELPVGESVTSPDSRRSALGMFNTIGQHANMRRPQ</sequence>